<protein>
    <submittedName>
        <fullName evidence="1">Uncharacterized protein</fullName>
    </submittedName>
</protein>
<organism evidence="1 2">
    <name type="scientific">Paraburkholderia megapolitana</name>
    <dbReference type="NCBI Taxonomy" id="420953"/>
    <lineage>
        <taxon>Bacteria</taxon>
        <taxon>Pseudomonadati</taxon>
        <taxon>Pseudomonadota</taxon>
        <taxon>Betaproteobacteria</taxon>
        <taxon>Burkholderiales</taxon>
        <taxon>Burkholderiaceae</taxon>
        <taxon>Paraburkholderia</taxon>
    </lineage>
</organism>
<sequence>MRWIIEARLADSDTVTDSDEVLAVIERRGCSLAQLGPSLAKGCTLLAKVQAGLVSKQVEGSAMNQVVSHRMAKKQQMRWTDERAHCMAQVRIAVLNGELHPAVSRRSGQRPCGTSSAAGQRRQVSSVYRTNQACRAAYI</sequence>
<dbReference type="RefSeq" id="WP_091015270.1">
    <property type="nucleotide sequence ID" value="NZ_CP041743.1"/>
</dbReference>
<proteinExistence type="predicted"/>
<evidence type="ECO:0000313" key="2">
    <source>
        <dbReference type="Proteomes" id="UP000199548"/>
    </source>
</evidence>
<keyword evidence="2" id="KW-1185">Reference proteome</keyword>
<name>A0A1I3Q540_9BURK</name>
<evidence type="ECO:0000313" key="1">
    <source>
        <dbReference type="EMBL" id="SFJ28732.1"/>
    </source>
</evidence>
<accession>A0A1I3Q540</accession>
<dbReference type="EMBL" id="FOQU01000006">
    <property type="protein sequence ID" value="SFJ28732.1"/>
    <property type="molecule type" value="Genomic_DNA"/>
</dbReference>
<dbReference type="OrthoDB" id="53863at2"/>
<dbReference type="Proteomes" id="UP000199548">
    <property type="component" value="Unassembled WGS sequence"/>
</dbReference>
<dbReference type="AlphaFoldDB" id="A0A1I3Q540"/>
<reference evidence="1 2" key="1">
    <citation type="submission" date="2016-10" db="EMBL/GenBank/DDBJ databases">
        <authorList>
            <person name="de Groot N.N."/>
        </authorList>
    </citation>
    <scope>NUCLEOTIDE SEQUENCE [LARGE SCALE GENOMIC DNA]</scope>
    <source>
        <strain evidence="1 2">LMG 23650</strain>
    </source>
</reference>
<gene>
    <name evidence="1" type="ORF">SAMN05192543_106209</name>
</gene>